<protein>
    <submittedName>
        <fullName evidence="1">Uncharacterized protein</fullName>
    </submittedName>
</protein>
<sequence>MNSININLTFSVEGVVFPESISESLKENVRAAIEASIANGHLTDPDDTQSVVKLESVNAISPSVYIEQENGRLDRVFTNVPGLEVNAVDLADCEEEENIFVREGNHFYLYSGLDFNYLSDVCEDGTFDAQALKIIRNGNFVSVSKEDFVHSNADIEMRDVFHSIDGGWSTTMPTTENEGIIESGYELFYVKDGQEYVLHRFARKKAAERAMPIFSEIRERLREEY</sequence>
<evidence type="ECO:0000313" key="1">
    <source>
        <dbReference type="EMBL" id="KOO06906.1"/>
    </source>
</evidence>
<accession>A0A0M0HXT9</accession>
<gene>
    <name evidence="1" type="ORF">AKJ31_14470</name>
</gene>
<dbReference type="EMBL" id="LHPI01000013">
    <property type="protein sequence ID" value="KOO06906.1"/>
    <property type="molecule type" value="Genomic_DNA"/>
</dbReference>
<dbReference type="RefSeq" id="WP_053409826.1">
    <property type="nucleotide sequence ID" value="NZ_LHPI01000013.1"/>
</dbReference>
<proteinExistence type="predicted"/>
<dbReference type="AlphaFoldDB" id="A0A0M0HXT9"/>
<dbReference type="PATRIC" id="fig|171383.3.peg.2957"/>
<dbReference type="STRING" id="171383.AKJ31_14470"/>
<organism evidence="1 2">
    <name type="scientific">Vibrio hepatarius</name>
    <dbReference type="NCBI Taxonomy" id="171383"/>
    <lineage>
        <taxon>Bacteria</taxon>
        <taxon>Pseudomonadati</taxon>
        <taxon>Pseudomonadota</taxon>
        <taxon>Gammaproteobacteria</taxon>
        <taxon>Vibrionales</taxon>
        <taxon>Vibrionaceae</taxon>
        <taxon>Vibrio</taxon>
        <taxon>Vibrio oreintalis group</taxon>
    </lineage>
</organism>
<keyword evidence="2" id="KW-1185">Reference proteome</keyword>
<name>A0A0M0HXT9_9VIBR</name>
<reference evidence="2" key="1">
    <citation type="submission" date="2015-08" db="EMBL/GenBank/DDBJ databases">
        <title>Vibrio galatheae sp. nov., a novel member of the Vibrionaceae family isolated from the Solomon Islands.</title>
        <authorList>
            <person name="Giubergia S."/>
            <person name="Machado H."/>
            <person name="Mateiu R.V."/>
            <person name="Gram L."/>
        </authorList>
    </citation>
    <scope>NUCLEOTIDE SEQUENCE [LARGE SCALE GENOMIC DNA]</scope>
    <source>
        <strain evidence="2">DSM 19134</strain>
    </source>
</reference>
<evidence type="ECO:0000313" key="2">
    <source>
        <dbReference type="Proteomes" id="UP000037530"/>
    </source>
</evidence>
<dbReference type="Proteomes" id="UP000037530">
    <property type="component" value="Unassembled WGS sequence"/>
</dbReference>
<comment type="caution">
    <text evidence="1">The sequence shown here is derived from an EMBL/GenBank/DDBJ whole genome shotgun (WGS) entry which is preliminary data.</text>
</comment>